<dbReference type="GO" id="GO:0006826">
    <property type="term" value="P:iron ion transport"/>
    <property type="evidence" value="ECO:0007669"/>
    <property type="project" value="InterPro"/>
</dbReference>
<dbReference type="GO" id="GO:0008198">
    <property type="term" value="F:ferrous iron binding"/>
    <property type="evidence" value="ECO:0007669"/>
    <property type="project" value="TreeGrafter"/>
</dbReference>
<evidence type="ECO:0000256" key="3">
    <source>
        <dbReference type="ARBA" id="ARBA00022723"/>
    </source>
</evidence>
<keyword evidence="11" id="KW-1185">Reference proteome</keyword>
<feature type="binding site" evidence="7">
    <location>
        <position position="17"/>
    </location>
    <ligand>
        <name>Fe cation</name>
        <dbReference type="ChEBI" id="CHEBI:24875"/>
        <label>1</label>
    </ligand>
</feature>
<dbReference type="GO" id="GO:0008199">
    <property type="term" value="F:ferric iron binding"/>
    <property type="evidence" value="ECO:0007669"/>
    <property type="project" value="InterPro"/>
</dbReference>
<feature type="binding site" evidence="7">
    <location>
        <position position="127"/>
    </location>
    <ligand>
        <name>Fe cation</name>
        <dbReference type="ChEBI" id="CHEBI:24875"/>
        <label>1</label>
    </ligand>
</feature>
<dbReference type="PANTHER" id="PTHR11431">
    <property type="entry name" value="FERRITIN"/>
    <property type="match status" value="1"/>
</dbReference>
<evidence type="ECO:0000256" key="7">
    <source>
        <dbReference type="PIRSR" id="PIRSR601519-1"/>
    </source>
</evidence>
<evidence type="ECO:0000256" key="1">
    <source>
        <dbReference type="ARBA" id="ARBA00006950"/>
    </source>
</evidence>
<name>A0A2S5A1Q7_9SPHI</name>
<dbReference type="GO" id="GO:0005829">
    <property type="term" value="C:cytosol"/>
    <property type="evidence" value="ECO:0007669"/>
    <property type="project" value="TreeGrafter"/>
</dbReference>
<dbReference type="FunFam" id="1.20.1260.10:FF:000001">
    <property type="entry name" value="Non-heme ferritin"/>
    <property type="match status" value="1"/>
</dbReference>
<dbReference type="InterPro" id="IPR009078">
    <property type="entry name" value="Ferritin-like_SF"/>
</dbReference>
<dbReference type="RefSeq" id="WP_103789125.1">
    <property type="nucleotide sequence ID" value="NZ_PQVF01000007.1"/>
</dbReference>
<dbReference type="GO" id="GO:0004322">
    <property type="term" value="F:ferroxidase activity"/>
    <property type="evidence" value="ECO:0007669"/>
    <property type="project" value="TreeGrafter"/>
</dbReference>
<keyword evidence="3 7" id="KW-0479">Metal-binding</keyword>
<dbReference type="PROSITE" id="PS50905">
    <property type="entry name" value="FERRITIN_LIKE"/>
    <property type="match status" value="1"/>
</dbReference>
<feature type="binding site" evidence="7">
    <location>
        <position position="53"/>
    </location>
    <ligand>
        <name>Fe cation</name>
        <dbReference type="ChEBI" id="CHEBI:24875"/>
        <label>1</label>
    </ligand>
</feature>
<feature type="binding site" evidence="7">
    <location>
        <position position="50"/>
    </location>
    <ligand>
        <name>Fe cation</name>
        <dbReference type="ChEBI" id="CHEBI:24875"/>
        <label>1</label>
    </ligand>
</feature>
<dbReference type="Gene3D" id="1.20.1260.10">
    <property type="match status" value="1"/>
</dbReference>
<comment type="catalytic activity">
    <reaction evidence="8">
        <text>4 Fe(2+) + O2 + 6 H2O = 4 iron(III) oxide-hydroxide + 12 H(+)</text>
        <dbReference type="Rhea" id="RHEA:11972"/>
        <dbReference type="ChEBI" id="CHEBI:15377"/>
        <dbReference type="ChEBI" id="CHEBI:15378"/>
        <dbReference type="ChEBI" id="CHEBI:15379"/>
        <dbReference type="ChEBI" id="CHEBI:29033"/>
        <dbReference type="ChEBI" id="CHEBI:78619"/>
        <dbReference type="EC" id="1.16.3.2"/>
    </reaction>
</comment>
<dbReference type="InterPro" id="IPR009040">
    <property type="entry name" value="Ferritin-like_diiron"/>
</dbReference>
<comment type="function">
    <text evidence="6">May alleviate iron toxicity in the presence of oxygen.</text>
</comment>
<evidence type="ECO:0000256" key="4">
    <source>
        <dbReference type="ARBA" id="ARBA00023002"/>
    </source>
</evidence>
<dbReference type="AlphaFoldDB" id="A0A2S5A1Q7"/>
<comment type="similarity">
    <text evidence="1 8">Belongs to the ferritin family. Prokaryotic subfamily.</text>
</comment>
<dbReference type="SUPFAM" id="SSF47240">
    <property type="entry name" value="Ferritin-like"/>
    <property type="match status" value="1"/>
</dbReference>
<comment type="subcellular location">
    <subcellularLocation>
        <location evidence="8">Cytoplasm</location>
    </subcellularLocation>
</comment>
<dbReference type="Pfam" id="PF00210">
    <property type="entry name" value="Ferritin"/>
    <property type="match status" value="1"/>
</dbReference>
<dbReference type="CDD" id="cd01055">
    <property type="entry name" value="Nonheme_Ferritin"/>
    <property type="match status" value="1"/>
</dbReference>
<dbReference type="GO" id="GO:0042802">
    <property type="term" value="F:identical protein binding"/>
    <property type="evidence" value="ECO:0007669"/>
    <property type="project" value="UniProtKB-ARBA"/>
</dbReference>
<evidence type="ECO:0000256" key="6">
    <source>
        <dbReference type="ARBA" id="ARBA00054546"/>
    </source>
</evidence>
<evidence type="ECO:0000259" key="9">
    <source>
        <dbReference type="PROSITE" id="PS50905"/>
    </source>
</evidence>
<gene>
    <name evidence="10" type="ORF">C3K47_10645</name>
</gene>
<feature type="binding site" evidence="7">
    <location>
        <position position="94"/>
    </location>
    <ligand>
        <name>Fe cation</name>
        <dbReference type="ChEBI" id="CHEBI:24875"/>
        <label>1</label>
    </ligand>
</feature>
<proteinExistence type="inferred from homology"/>
<dbReference type="GO" id="GO:0006879">
    <property type="term" value="P:intracellular iron ion homeostasis"/>
    <property type="evidence" value="ECO:0007669"/>
    <property type="project" value="UniProtKB-KW"/>
</dbReference>
<dbReference type="PANTHER" id="PTHR11431:SF127">
    <property type="entry name" value="BACTERIAL NON-HEME FERRITIN"/>
    <property type="match status" value="1"/>
</dbReference>
<reference evidence="10 11" key="1">
    <citation type="submission" date="2018-01" db="EMBL/GenBank/DDBJ databases">
        <authorList>
            <person name="Gaut B.S."/>
            <person name="Morton B.R."/>
            <person name="Clegg M.T."/>
            <person name="Duvall M.R."/>
        </authorList>
    </citation>
    <scope>NUCLEOTIDE SEQUENCE [LARGE SCALE GENOMIC DNA]</scope>
    <source>
        <strain evidence="10 11">HR-AV</strain>
    </source>
</reference>
<keyword evidence="4" id="KW-0560">Oxidoreductase</keyword>
<dbReference type="OrthoDB" id="9801481at2"/>
<keyword evidence="2 8" id="KW-0409">Iron storage</keyword>
<dbReference type="InterPro" id="IPR012347">
    <property type="entry name" value="Ferritin-like"/>
</dbReference>
<dbReference type="InterPro" id="IPR001519">
    <property type="entry name" value="Ferritin"/>
</dbReference>
<dbReference type="EMBL" id="PQVF01000007">
    <property type="protein sequence ID" value="POY36207.1"/>
    <property type="molecule type" value="Genomic_DNA"/>
</dbReference>
<dbReference type="InterPro" id="IPR041719">
    <property type="entry name" value="Ferritin_prok"/>
</dbReference>
<evidence type="ECO:0000313" key="11">
    <source>
        <dbReference type="Proteomes" id="UP000236893"/>
    </source>
</evidence>
<evidence type="ECO:0000256" key="2">
    <source>
        <dbReference type="ARBA" id="ARBA00022434"/>
    </source>
</evidence>
<sequence length="168" mass="19093">MISKNMENMLNEQINAELFAANLYLSICSYFQDQELDGFANFFRVQSKEELFHAGKQFDYLHAVGGKVTMKGVDAPETEFHSIIHAFETTLAHEKKVTASINNLVKHALIENDFATHNFLQWFIAEQVEEEASISNLLKKLRMIGDNSSALYLLNTELGNRVFTEPTA</sequence>
<keyword evidence="5 7" id="KW-0408">Iron</keyword>
<dbReference type="Proteomes" id="UP000236893">
    <property type="component" value="Unassembled WGS sequence"/>
</dbReference>
<comment type="caution">
    <text evidence="10">The sequence shown here is derived from an EMBL/GenBank/DDBJ whole genome shotgun (WGS) entry which is preliminary data.</text>
</comment>
<keyword evidence="8" id="KW-0963">Cytoplasm</keyword>
<dbReference type="EC" id="1.16.3.2" evidence="8"/>
<protein>
    <recommendedName>
        <fullName evidence="8">Ferritin</fullName>
        <ecNumber evidence="8">1.16.3.2</ecNumber>
    </recommendedName>
</protein>
<evidence type="ECO:0000313" key="10">
    <source>
        <dbReference type="EMBL" id="POY36207.1"/>
    </source>
</evidence>
<accession>A0A2S5A1Q7</accession>
<evidence type="ECO:0000256" key="8">
    <source>
        <dbReference type="RuleBase" id="RU361145"/>
    </source>
</evidence>
<feature type="domain" description="Ferritin-like diiron" evidence="9">
    <location>
        <begin position="1"/>
        <end position="145"/>
    </location>
</feature>
<evidence type="ECO:0000256" key="5">
    <source>
        <dbReference type="ARBA" id="ARBA00023004"/>
    </source>
</evidence>
<comment type="function">
    <text evidence="8">Iron-storage protein.</text>
</comment>
<organism evidence="10 11">
    <name type="scientific">Solitalea longa</name>
    <dbReference type="NCBI Taxonomy" id="2079460"/>
    <lineage>
        <taxon>Bacteria</taxon>
        <taxon>Pseudomonadati</taxon>
        <taxon>Bacteroidota</taxon>
        <taxon>Sphingobacteriia</taxon>
        <taxon>Sphingobacteriales</taxon>
        <taxon>Sphingobacteriaceae</taxon>
        <taxon>Solitalea</taxon>
    </lineage>
</organism>
<dbReference type="InterPro" id="IPR008331">
    <property type="entry name" value="Ferritin_DPS_dom"/>
</dbReference>